<sequence length="153" mass="16646">MLPIDMAVTKPTCLLLLLAVWAGVFLGSCHGSPRVTADWVQHKPDESPVYMELAHYAVSTQVGNRTVYDTVVKLVHVSTQVVGAVNYNLGFVIARSNCKIGQVAYSAKECLPVGPAKRVCMAMIYVDPLANTKKVTSYHCFVIKDGQSAVPYT</sequence>
<name>A0A224YDC7_9ACAR</name>
<dbReference type="GO" id="GO:0031982">
    <property type="term" value="C:vesicle"/>
    <property type="evidence" value="ECO:0007669"/>
    <property type="project" value="TreeGrafter"/>
</dbReference>
<dbReference type="AlphaFoldDB" id="A0A224YDC7"/>
<dbReference type="PANTHER" id="PTHR46186">
    <property type="entry name" value="CYSTATIN"/>
    <property type="match status" value="1"/>
</dbReference>
<evidence type="ECO:0000256" key="1">
    <source>
        <dbReference type="ARBA" id="ARBA00004613"/>
    </source>
</evidence>
<keyword evidence="5" id="KW-0789">Thiol protease inhibitor</keyword>
<accession>A0A224YDC7</accession>
<evidence type="ECO:0000313" key="9">
    <source>
        <dbReference type="EMBL" id="MAA11974.1"/>
    </source>
</evidence>
<dbReference type="CDD" id="cd00042">
    <property type="entry name" value="CY"/>
    <property type="match status" value="1"/>
</dbReference>
<comment type="similarity">
    <text evidence="2">Belongs to the cystatin family.</text>
</comment>
<comment type="subcellular location">
    <subcellularLocation>
        <location evidence="1">Secreted</location>
    </subcellularLocation>
</comment>
<evidence type="ECO:0000256" key="4">
    <source>
        <dbReference type="ARBA" id="ARBA00022690"/>
    </source>
</evidence>
<proteinExistence type="inferred from homology"/>
<dbReference type="GO" id="GO:0005615">
    <property type="term" value="C:extracellular space"/>
    <property type="evidence" value="ECO:0007669"/>
    <property type="project" value="TreeGrafter"/>
</dbReference>
<keyword evidence="4" id="KW-0646">Protease inhibitor</keyword>
<evidence type="ECO:0000256" key="6">
    <source>
        <dbReference type="ARBA" id="ARBA00022729"/>
    </source>
</evidence>
<dbReference type="GO" id="GO:0005737">
    <property type="term" value="C:cytoplasm"/>
    <property type="evidence" value="ECO:0007669"/>
    <property type="project" value="TreeGrafter"/>
</dbReference>
<dbReference type="PANTHER" id="PTHR46186:SF2">
    <property type="entry name" value="CYSTATIN"/>
    <property type="match status" value="1"/>
</dbReference>
<dbReference type="SMART" id="SM00043">
    <property type="entry name" value="CY"/>
    <property type="match status" value="1"/>
</dbReference>
<evidence type="ECO:0000256" key="5">
    <source>
        <dbReference type="ARBA" id="ARBA00022704"/>
    </source>
</evidence>
<reference evidence="9" key="1">
    <citation type="journal article" date="2017" name="Parasit. Vectors">
        <title>Sialotranscriptomics of Rhipicephalus zambeziensis reveals intricate expression profiles of secretory proteins and suggests tight temporal transcriptional regulation during blood-feeding.</title>
        <authorList>
            <person name="de Castro M.H."/>
            <person name="de Klerk D."/>
            <person name="Pienaar R."/>
            <person name="Rees D.J.G."/>
            <person name="Mans B.J."/>
        </authorList>
    </citation>
    <scope>NUCLEOTIDE SEQUENCE</scope>
    <source>
        <tissue evidence="9">Salivary glands</tissue>
    </source>
</reference>
<feature type="domain" description="Cystatin" evidence="8">
    <location>
        <begin position="35"/>
        <end position="141"/>
    </location>
</feature>
<keyword evidence="3" id="KW-0964">Secreted</keyword>
<evidence type="ECO:0000256" key="7">
    <source>
        <dbReference type="SAM" id="SignalP"/>
    </source>
</evidence>
<dbReference type="InterPro" id="IPR046350">
    <property type="entry name" value="Cystatin_sf"/>
</dbReference>
<evidence type="ECO:0000256" key="2">
    <source>
        <dbReference type="ARBA" id="ARBA00009403"/>
    </source>
</evidence>
<dbReference type="EMBL" id="GFPF01000828">
    <property type="protein sequence ID" value="MAA11974.1"/>
    <property type="molecule type" value="Transcribed_RNA"/>
</dbReference>
<organism evidence="9">
    <name type="scientific">Rhipicephalus zambeziensis</name>
    <dbReference type="NCBI Taxonomy" id="60191"/>
    <lineage>
        <taxon>Eukaryota</taxon>
        <taxon>Metazoa</taxon>
        <taxon>Ecdysozoa</taxon>
        <taxon>Arthropoda</taxon>
        <taxon>Chelicerata</taxon>
        <taxon>Arachnida</taxon>
        <taxon>Acari</taxon>
        <taxon>Parasitiformes</taxon>
        <taxon>Ixodida</taxon>
        <taxon>Ixodoidea</taxon>
        <taxon>Ixodidae</taxon>
        <taxon>Rhipicephalinae</taxon>
        <taxon>Rhipicephalus</taxon>
        <taxon>Rhipicephalus</taxon>
    </lineage>
</organism>
<dbReference type="SUPFAM" id="SSF54403">
    <property type="entry name" value="Cystatin/monellin"/>
    <property type="match status" value="1"/>
</dbReference>
<feature type="chain" id="PRO_5012804663" evidence="7">
    <location>
        <begin position="32"/>
        <end position="153"/>
    </location>
</feature>
<evidence type="ECO:0000256" key="3">
    <source>
        <dbReference type="ARBA" id="ARBA00022525"/>
    </source>
</evidence>
<dbReference type="InterPro" id="IPR000010">
    <property type="entry name" value="Cystatin_dom"/>
</dbReference>
<evidence type="ECO:0000259" key="8">
    <source>
        <dbReference type="SMART" id="SM00043"/>
    </source>
</evidence>
<protein>
    <submittedName>
        <fullName evidence="9">Cystatin</fullName>
    </submittedName>
</protein>
<dbReference type="GO" id="GO:0004869">
    <property type="term" value="F:cysteine-type endopeptidase inhibitor activity"/>
    <property type="evidence" value="ECO:0007669"/>
    <property type="project" value="UniProtKB-KW"/>
</dbReference>
<feature type="signal peptide" evidence="7">
    <location>
        <begin position="1"/>
        <end position="31"/>
    </location>
</feature>
<keyword evidence="6 7" id="KW-0732">Signal</keyword>
<dbReference type="Gene3D" id="3.10.450.10">
    <property type="match status" value="1"/>
</dbReference>